<protein>
    <submittedName>
        <fullName evidence="1">Uncharacterized protein</fullName>
    </submittedName>
</protein>
<gene>
    <name evidence="1" type="ORF">FB473_000913</name>
</gene>
<accession>A0ABX0SCY7</accession>
<reference evidence="1 2" key="1">
    <citation type="submission" date="2020-02" db="EMBL/GenBank/DDBJ databases">
        <title>Sequencing the genomes of 1000 actinobacteria strains.</title>
        <authorList>
            <person name="Klenk H.-P."/>
        </authorList>
    </citation>
    <scope>NUCLEOTIDE SEQUENCE [LARGE SCALE GENOMIC DNA]</scope>
    <source>
        <strain evidence="1 2">DSM 19609</strain>
    </source>
</reference>
<sequence>MARVCDVEGCGLPHRSRGLCEMHYRRAKRAGQLPPLPPKAPVAPGRRRLAVIEDAMWLAGTDSPEAIASRLGYTSWDSLEAALRPLGHAPLVRAILDRRELPKHIRDDGTLEAIPA</sequence>
<organism evidence="1 2">
    <name type="scientific">Brooklawnia cerclae</name>
    <dbReference type="NCBI Taxonomy" id="349934"/>
    <lineage>
        <taxon>Bacteria</taxon>
        <taxon>Bacillati</taxon>
        <taxon>Actinomycetota</taxon>
        <taxon>Actinomycetes</taxon>
        <taxon>Propionibacteriales</taxon>
        <taxon>Propionibacteriaceae</taxon>
        <taxon>Brooklawnia</taxon>
    </lineage>
</organism>
<dbReference type="Proteomes" id="UP000749311">
    <property type="component" value="Unassembled WGS sequence"/>
</dbReference>
<evidence type="ECO:0000313" key="1">
    <source>
        <dbReference type="EMBL" id="NIH56268.1"/>
    </source>
</evidence>
<comment type="caution">
    <text evidence="1">The sequence shown here is derived from an EMBL/GenBank/DDBJ whole genome shotgun (WGS) entry which is preliminary data.</text>
</comment>
<name>A0ABX0SCY7_9ACTN</name>
<keyword evidence="2" id="KW-1185">Reference proteome</keyword>
<evidence type="ECO:0000313" key="2">
    <source>
        <dbReference type="Proteomes" id="UP000749311"/>
    </source>
</evidence>
<proteinExistence type="predicted"/>
<dbReference type="EMBL" id="JAAMOZ010000001">
    <property type="protein sequence ID" value="NIH56268.1"/>
    <property type="molecule type" value="Genomic_DNA"/>
</dbReference>